<reference evidence="4" key="1">
    <citation type="journal article" date="2015" name="Int. J. Syst. Evol. Microbiol.">
        <title>Rhizobium alvei sp. nov., isolated from a freshwater river.</title>
        <authorList>
            <person name="Sheu S.Y."/>
            <person name="Huang H.W."/>
            <person name="Young C.C."/>
            <person name="Chen W.M."/>
        </authorList>
    </citation>
    <scope>NUCLEOTIDE SEQUENCE</scope>
    <source>
        <strain evidence="4">TNR-22</strain>
    </source>
</reference>
<evidence type="ECO:0000256" key="1">
    <source>
        <dbReference type="ARBA" id="ARBA00022603"/>
    </source>
</evidence>
<dbReference type="SUPFAM" id="SSF53335">
    <property type="entry name" value="S-adenosyl-L-methionine-dependent methyltransferases"/>
    <property type="match status" value="1"/>
</dbReference>
<dbReference type="RefSeq" id="WP_304376778.1">
    <property type="nucleotide sequence ID" value="NZ_JAUOZU010000008.1"/>
</dbReference>
<organism evidence="4 5">
    <name type="scientific">Rhizobium alvei</name>
    <dbReference type="NCBI Taxonomy" id="1132659"/>
    <lineage>
        <taxon>Bacteria</taxon>
        <taxon>Pseudomonadati</taxon>
        <taxon>Pseudomonadota</taxon>
        <taxon>Alphaproteobacteria</taxon>
        <taxon>Hyphomicrobiales</taxon>
        <taxon>Rhizobiaceae</taxon>
        <taxon>Rhizobium/Agrobacterium group</taxon>
        <taxon>Rhizobium</taxon>
    </lineage>
</organism>
<evidence type="ECO:0000313" key="5">
    <source>
        <dbReference type="Proteomes" id="UP001174932"/>
    </source>
</evidence>
<reference evidence="4" key="2">
    <citation type="submission" date="2023-07" db="EMBL/GenBank/DDBJ databases">
        <authorList>
            <person name="Shen H."/>
        </authorList>
    </citation>
    <scope>NUCLEOTIDE SEQUENCE</scope>
    <source>
        <strain evidence="4">TNR-22</strain>
    </source>
</reference>
<evidence type="ECO:0000313" key="4">
    <source>
        <dbReference type="EMBL" id="MDO6964853.1"/>
    </source>
</evidence>
<protein>
    <submittedName>
        <fullName evidence="4">Methyltransferase domain-containing protein</fullName>
    </submittedName>
</protein>
<dbReference type="InterPro" id="IPR050602">
    <property type="entry name" value="Malonyl-ACP_OMT"/>
</dbReference>
<dbReference type="Pfam" id="PF08241">
    <property type="entry name" value="Methyltransf_11"/>
    <property type="match status" value="1"/>
</dbReference>
<evidence type="ECO:0000259" key="3">
    <source>
        <dbReference type="Pfam" id="PF08241"/>
    </source>
</evidence>
<dbReference type="PANTHER" id="PTHR13090:SF1">
    <property type="entry name" value="ARGININE-HYDROXYLASE NDUFAF5, MITOCHONDRIAL"/>
    <property type="match status" value="1"/>
</dbReference>
<name>A0ABT8YNB2_9HYPH</name>
<keyword evidence="2" id="KW-0808">Transferase</keyword>
<dbReference type="GO" id="GO:0008168">
    <property type="term" value="F:methyltransferase activity"/>
    <property type="evidence" value="ECO:0007669"/>
    <property type="project" value="UniProtKB-KW"/>
</dbReference>
<proteinExistence type="predicted"/>
<accession>A0ABT8YNB2</accession>
<dbReference type="Gene3D" id="3.40.50.150">
    <property type="entry name" value="Vaccinia Virus protein VP39"/>
    <property type="match status" value="1"/>
</dbReference>
<sequence length="292" mass="32034">MEPLIDIALAASRRKRAAAGFDPANGFLLDLAAEELALRLSAMERHFDQGVELFGADGSVGRQCLATGRIGTLERVEIAGRFAPDIAVESYEDVPLEPHSKNIVLAPLYMHLVNDLPGCLIQIRRALKPDGLLLAAIPGAGTLQELGEVLIETDIALNGGMSPRVMPFADIRSVGSLLQRAGFALPVVDVETYTVRYGSLFSLMRDLRAFGMTNMLIDRSRRPLDRRFFMEAARIYQDRFGDPDGKIRTTFSVIYVCGWAPHESQQKPLKPGSAKMRLADALKAAIDDKPVE</sequence>
<gene>
    <name evidence="4" type="ORF">Q4481_12875</name>
</gene>
<dbReference type="InterPro" id="IPR029063">
    <property type="entry name" value="SAM-dependent_MTases_sf"/>
</dbReference>
<comment type="caution">
    <text evidence="4">The sequence shown here is derived from an EMBL/GenBank/DDBJ whole genome shotgun (WGS) entry which is preliminary data.</text>
</comment>
<dbReference type="EMBL" id="JAUOZU010000008">
    <property type="protein sequence ID" value="MDO6964853.1"/>
    <property type="molecule type" value="Genomic_DNA"/>
</dbReference>
<evidence type="ECO:0000256" key="2">
    <source>
        <dbReference type="ARBA" id="ARBA00022679"/>
    </source>
</evidence>
<dbReference type="PANTHER" id="PTHR13090">
    <property type="entry name" value="ARGININE-HYDROXYLASE NDUFAF5, MITOCHONDRIAL"/>
    <property type="match status" value="1"/>
</dbReference>
<dbReference type="Proteomes" id="UP001174932">
    <property type="component" value="Unassembled WGS sequence"/>
</dbReference>
<dbReference type="GO" id="GO:0032259">
    <property type="term" value="P:methylation"/>
    <property type="evidence" value="ECO:0007669"/>
    <property type="project" value="UniProtKB-KW"/>
</dbReference>
<feature type="domain" description="Methyltransferase type 11" evidence="3">
    <location>
        <begin position="84"/>
        <end position="134"/>
    </location>
</feature>
<keyword evidence="1 4" id="KW-0489">Methyltransferase</keyword>
<dbReference type="InterPro" id="IPR013216">
    <property type="entry name" value="Methyltransf_11"/>
</dbReference>
<keyword evidence="5" id="KW-1185">Reference proteome</keyword>